<evidence type="ECO:0000313" key="3">
    <source>
        <dbReference type="Proteomes" id="UP000242180"/>
    </source>
</evidence>
<organism evidence="2 3">
    <name type="scientific">Syncephalastrum racemosum</name>
    <name type="common">Filamentous fungus</name>
    <dbReference type="NCBI Taxonomy" id="13706"/>
    <lineage>
        <taxon>Eukaryota</taxon>
        <taxon>Fungi</taxon>
        <taxon>Fungi incertae sedis</taxon>
        <taxon>Mucoromycota</taxon>
        <taxon>Mucoromycotina</taxon>
        <taxon>Mucoromycetes</taxon>
        <taxon>Mucorales</taxon>
        <taxon>Syncephalastraceae</taxon>
        <taxon>Syncephalastrum</taxon>
    </lineage>
</organism>
<keyword evidence="3" id="KW-1185">Reference proteome</keyword>
<protein>
    <submittedName>
        <fullName evidence="2">Uncharacterized protein</fullName>
    </submittedName>
</protein>
<feature type="region of interest" description="Disordered" evidence="1">
    <location>
        <begin position="1"/>
        <end position="47"/>
    </location>
</feature>
<dbReference type="OrthoDB" id="5576441at2759"/>
<feature type="compositionally biased region" description="Polar residues" evidence="1">
    <location>
        <begin position="9"/>
        <end position="19"/>
    </location>
</feature>
<gene>
    <name evidence="2" type="ORF">BCR43DRAFT_481487</name>
</gene>
<accession>A0A1X2HS39</accession>
<name>A0A1X2HS39_SYNRA</name>
<dbReference type="AlphaFoldDB" id="A0A1X2HS39"/>
<proteinExistence type="predicted"/>
<feature type="compositionally biased region" description="Low complexity" evidence="1">
    <location>
        <begin position="21"/>
        <end position="39"/>
    </location>
</feature>
<dbReference type="EMBL" id="MCGN01000001">
    <property type="protein sequence ID" value="ORZ02402.1"/>
    <property type="molecule type" value="Genomic_DNA"/>
</dbReference>
<comment type="caution">
    <text evidence="2">The sequence shown here is derived from an EMBL/GenBank/DDBJ whole genome shotgun (WGS) entry which is preliminary data.</text>
</comment>
<sequence>MNDGGTVTHAESPSQTTLATPEKAAPCSSSESAASIPHSPQKDPEPLGEYACPLCGQNLTSLQSIQDRQRHIDDCKGATAKEPEEEYHCPVCNYDLTSAKVYFREKHIHSCLSVDETGSEEPVGEFEYCLFCGKHLVHLVGLSKDYHSNNVDSGMV</sequence>
<reference evidence="2 3" key="1">
    <citation type="submission" date="2016-07" db="EMBL/GenBank/DDBJ databases">
        <title>Pervasive Adenine N6-methylation of Active Genes in Fungi.</title>
        <authorList>
            <consortium name="DOE Joint Genome Institute"/>
            <person name="Mondo S.J."/>
            <person name="Dannebaum R.O."/>
            <person name="Kuo R.C."/>
            <person name="Labutti K."/>
            <person name="Haridas S."/>
            <person name="Kuo A."/>
            <person name="Salamov A."/>
            <person name="Ahrendt S.R."/>
            <person name="Lipzen A."/>
            <person name="Sullivan W."/>
            <person name="Andreopoulos W.B."/>
            <person name="Clum A."/>
            <person name="Lindquist E."/>
            <person name="Daum C."/>
            <person name="Ramamoorthy G.K."/>
            <person name="Gryganskyi A."/>
            <person name="Culley D."/>
            <person name="Magnuson J.K."/>
            <person name="James T.Y."/>
            <person name="O'Malley M.A."/>
            <person name="Stajich J.E."/>
            <person name="Spatafora J.W."/>
            <person name="Visel A."/>
            <person name="Grigoriev I.V."/>
        </authorList>
    </citation>
    <scope>NUCLEOTIDE SEQUENCE [LARGE SCALE GENOMIC DNA]</scope>
    <source>
        <strain evidence="2 3">NRRL 2496</strain>
    </source>
</reference>
<dbReference type="InParanoid" id="A0A1X2HS39"/>
<evidence type="ECO:0000256" key="1">
    <source>
        <dbReference type="SAM" id="MobiDB-lite"/>
    </source>
</evidence>
<evidence type="ECO:0000313" key="2">
    <source>
        <dbReference type="EMBL" id="ORZ02402.1"/>
    </source>
</evidence>
<dbReference type="Proteomes" id="UP000242180">
    <property type="component" value="Unassembled WGS sequence"/>
</dbReference>